<comment type="caution">
    <text evidence="2">The sequence shown here is derived from an EMBL/GenBank/DDBJ whole genome shotgun (WGS) entry which is preliminary data.</text>
</comment>
<keyword evidence="3" id="KW-1185">Reference proteome</keyword>
<dbReference type="Proteomes" id="UP000317624">
    <property type="component" value="Unassembled WGS sequence"/>
</dbReference>
<sequence length="191" mass="21710">MWASHCGGPYRSLFGHHCLRAAALCACPELHPRAGRRPTRRNAPDRSGCHCGSNHGGYHYGKPSAGVDDQPVGGQSAGPQRIDAKHEWSSWLDLAYGELGLSPDKFWNLTLAEFDRKARGYLRRQDDKQERERNRWRRFRMQMVLHLNTHRGENEPAITPEEWMPLAGDPPAAPLEHMSEDEFDRIAAAYQ</sequence>
<evidence type="ECO:0000313" key="2">
    <source>
        <dbReference type="EMBL" id="TVT39694.1"/>
    </source>
</evidence>
<dbReference type="Pfam" id="PF09550">
    <property type="entry name" value="Phage_TAC_6"/>
    <property type="match status" value="1"/>
</dbReference>
<feature type="region of interest" description="Disordered" evidence="1">
    <location>
        <begin position="60"/>
        <end position="81"/>
    </location>
</feature>
<evidence type="ECO:0000313" key="3">
    <source>
        <dbReference type="Proteomes" id="UP000317624"/>
    </source>
</evidence>
<gene>
    <name evidence="2" type="ORF">FNT36_18510</name>
</gene>
<dbReference type="EMBL" id="VMRJ01000004">
    <property type="protein sequence ID" value="TVT39694.1"/>
    <property type="molecule type" value="Genomic_DNA"/>
</dbReference>
<name>A0A558BT57_9BACT</name>
<dbReference type="OrthoDB" id="7582980at2"/>
<accession>A0A558BT57</accession>
<dbReference type="AlphaFoldDB" id="A0A558BT57"/>
<organism evidence="2 3">
    <name type="scientific">Hymenobacter setariae</name>
    <dbReference type="NCBI Taxonomy" id="2594794"/>
    <lineage>
        <taxon>Bacteria</taxon>
        <taxon>Pseudomonadati</taxon>
        <taxon>Bacteroidota</taxon>
        <taxon>Cytophagia</taxon>
        <taxon>Cytophagales</taxon>
        <taxon>Hymenobacteraceae</taxon>
        <taxon>Hymenobacter</taxon>
    </lineage>
</organism>
<reference evidence="2 3" key="1">
    <citation type="submission" date="2019-07" db="EMBL/GenBank/DDBJ databases">
        <title>Hymenobacter sp. straun FUR1 Genome sequencing and assembly.</title>
        <authorList>
            <person name="Chhetri G."/>
        </authorList>
    </citation>
    <scope>NUCLEOTIDE SEQUENCE [LARGE SCALE GENOMIC DNA]</scope>
    <source>
        <strain evidence="2 3">Fur1</strain>
    </source>
</reference>
<evidence type="ECO:0000256" key="1">
    <source>
        <dbReference type="SAM" id="MobiDB-lite"/>
    </source>
</evidence>
<protein>
    <submittedName>
        <fullName evidence="2">Phage tail assembly chaperone</fullName>
    </submittedName>
</protein>
<proteinExistence type="predicted"/>
<dbReference type="InterPro" id="IPR019056">
    <property type="entry name" value="Phage_TAC_6"/>
</dbReference>